<comment type="caution">
    <text evidence="2">The sequence shown here is derived from an EMBL/GenBank/DDBJ whole genome shotgun (WGS) entry which is preliminary data.</text>
</comment>
<reference evidence="2" key="1">
    <citation type="submission" date="2021-02" db="EMBL/GenBank/DDBJ databases">
        <authorList>
            <person name="Nowell W R."/>
        </authorList>
    </citation>
    <scope>NUCLEOTIDE SEQUENCE</scope>
</reference>
<feature type="compositionally biased region" description="Low complexity" evidence="1">
    <location>
        <begin position="18"/>
        <end position="29"/>
    </location>
</feature>
<accession>A0A814DXT2</accession>
<feature type="region of interest" description="Disordered" evidence="1">
    <location>
        <begin position="17"/>
        <end position="51"/>
    </location>
</feature>
<organism evidence="2 4">
    <name type="scientific">Didymodactylos carnosus</name>
    <dbReference type="NCBI Taxonomy" id="1234261"/>
    <lineage>
        <taxon>Eukaryota</taxon>
        <taxon>Metazoa</taxon>
        <taxon>Spiralia</taxon>
        <taxon>Gnathifera</taxon>
        <taxon>Rotifera</taxon>
        <taxon>Eurotatoria</taxon>
        <taxon>Bdelloidea</taxon>
        <taxon>Philodinida</taxon>
        <taxon>Philodinidae</taxon>
        <taxon>Didymodactylos</taxon>
    </lineage>
</organism>
<keyword evidence="4" id="KW-1185">Reference proteome</keyword>
<dbReference type="AlphaFoldDB" id="A0A814DXT2"/>
<evidence type="ECO:0000313" key="2">
    <source>
        <dbReference type="EMBL" id="CAF0963285.1"/>
    </source>
</evidence>
<dbReference type="EMBL" id="CAJNOQ010002530">
    <property type="protein sequence ID" value="CAF0963285.1"/>
    <property type="molecule type" value="Genomic_DNA"/>
</dbReference>
<evidence type="ECO:0000256" key="1">
    <source>
        <dbReference type="SAM" id="MobiDB-lite"/>
    </source>
</evidence>
<protein>
    <submittedName>
        <fullName evidence="2">Uncharacterized protein</fullName>
    </submittedName>
</protein>
<name>A0A814DXT2_9BILA</name>
<feature type="compositionally biased region" description="Basic and acidic residues" evidence="1">
    <location>
        <begin position="32"/>
        <end position="51"/>
    </location>
</feature>
<dbReference type="Proteomes" id="UP000681722">
    <property type="component" value="Unassembled WGS sequence"/>
</dbReference>
<dbReference type="Proteomes" id="UP000663829">
    <property type="component" value="Unassembled WGS sequence"/>
</dbReference>
<sequence length="118" mass="13681">PANRNLNYNYIPVPSRQNLLSVNSPSNSPMHQPREDSDNDDHTQDFDKDPTVRTVEYQAQRYVQPRYALSPFVIQFATKQIRDQQAAGELTNHTKVTILLWMDITGFRTSSKMSEKRI</sequence>
<gene>
    <name evidence="2" type="ORF">GPM918_LOCUS11869</name>
    <name evidence="3" type="ORF">SRO942_LOCUS11875</name>
</gene>
<proteinExistence type="predicted"/>
<dbReference type="EMBL" id="CAJOBC010002531">
    <property type="protein sequence ID" value="CAF3737710.1"/>
    <property type="molecule type" value="Genomic_DNA"/>
</dbReference>
<evidence type="ECO:0000313" key="4">
    <source>
        <dbReference type="Proteomes" id="UP000663829"/>
    </source>
</evidence>
<feature type="non-terminal residue" evidence="2">
    <location>
        <position position="1"/>
    </location>
</feature>
<evidence type="ECO:0000313" key="3">
    <source>
        <dbReference type="EMBL" id="CAF3737710.1"/>
    </source>
</evidence>